<evidence type="ECO:0000259" key="3">
    <source>
        <dbReference type="Pfam" id="PF01471"/>
    </source>
</evidence>
<dbReference type="InterPro" id="IPR002477">
    <property type="entry name" value="Peptidoglycan-bd-like"/>
</dbReference>
<dbReference type="SMART" id="SM00671">
    <property type="entry name" value="SEL1"/>
    <property type="match status" value="3"/>
</dbReference>
<dbReference type="Pfam" id="PF01471">
    <property type="entry name" value="PG_binding_1"/>
    <property type="match status" value="1"/>
</dbReference>
<protein>
    <submittedName>
        <fullName evidence="4">Localization factor PodJL</fullName>
    </submittedName>
</protein>
<dbReference type="InterPro" id="IPR011990">
    <property type="entry name" value="TPR-like_helical_dom_sf"/>
</dbReference>
<keyword evidence="5" id="KW-1185">Reference proteome</keyword>
<dbReference type="EMBL" id="JAUSVS010000008">
    <property type="protein sequence ID" value="MDQ0465925.1"/>
    <property type="molecule type" value="Genomic_DNA"/>
</dbReference>
<feature type="coiled-coil region" evidence="1">
    <location>
        <begin position="280"/>
        <end position="307"/>
    </location>
</feature>
<feature type="compositionally biased region" description="Low complexity" evidence="2">
    <location>
        <begin position="740"/>
        <end position="750"/>
    </location>
</feature>
<dbReference type="PANTHER" id="PTHR43628:SF1">
    <property type="entry name" value="CHITIN SYNTHASE REGULATORY FACTOR 2-RELATED"/>
    <property type="match status" value="1"/>
</dbReference>
<dbReference type="Proteomes" id="UP001228905">
    <property type="component" value="Unassembled WGS sequence"/>
</dbReference>
<dbReference type="Pfam" id="PF08238">
    <property type="entry name" value="Sel1"/>
    <property type="match status" value="3"/>
</dbReference>
<feature type="compositionally biased region" description="Low complexity" evidence="2">
    <location>
        <begin position="495"/>
        <end position="504"/>
    </location>
</feature>
<feature type="region of interest" description="Disordered" evidence="2">
    <location>
        <begin position="631"/>
        <end position="658"/>
    </location>
</feature>
<dbReference type="InterPro" id="IPR052945">
    <property type="entry name" value="Mitotic_Regulator"/>
</dbReference>
<feature type="domain" description="Peptidoglycan binding-like" evidence="3">
    <location>
        <begin position="950"/>
        <end position="1003"/>
    </location>
</feature>
<keyword evidence="1" id="KW-0175">Coiled coil</keyword>
<feature type="region of interest" description="Disordered" evidence="2">
    <location>
        <begin position="740"/>
        <end position="762"/>
    </location>
</feature>
<gene>
    <name evidence="4" type="ORF">QO010_003717</name>
</gene>
<evidence type="ECO:0000256" key="2">
    <source>
        <dbReference type="SAM" id="MobiDB-lite"/>
    </source>
</evidence>
<dbReference type="Gene3D" id="1.25.40.10">
    <property type="entry name" value="Tetratricopeptide repeat domain"/>
    <property type="match status" value="1"/>
</dbReference>
<feature type="region of interest" description="Disordered" evidence="2">
    <location>
        <begin position="483"/>
        <end position="528"/>
    </location>
</feature>
<feature type="region of interest" description="Disordered" evidence="2">
    <location>
        <begin position="47"/>
        <end position="70"/>
    </location>
</feature>
<evidence type="ECO:0000256" key="1">
    <source>
        <dbReference type="SAM" id="Coils"/>
    </source>
</evidence>
<feature type="compositionally biased region" description="Pro residues" evidence="2">
    <location>
        <begin position="751"/>
        <end position="760"/>
    </location>
</feature>
<sequence length="1008" mass="106026">MTAGAPWSVKGIDPKAREIAKDLARRSGMTLGEWLNQMIVEGGEAGESANQAVEGPHPSEFTGGDFDPPSEPIVVATPRADAPPRFEISSHPADEVGRVAQALTELTERIEAAEQRSTLAISGIDQSVRGALSRLDGAQREQTAVAARFEGLADDIAAEQARQAERLLRVETESAGPRSAEAVRALEGALGKVAGHLYEGEARTREAIAAVEARVAEAEAALGQAPAIDTAALVEAVAGRIDERLAAAETRTTEAIRDLGASFVKLDSRLRYVEGGAGPGARLEALASELTQKMDAARQEMAAQLKQSAEGRFDRMEHRLTEMAGHVQLAEQRSAQAIERMGREVAGMADVLSRRVQSVEHQGADAINKVGGEVARIAATVEQRLNRADTVQAQALEKLGGEIARITERLAERIANSERRGAQAIDEVGEQVARVTERISQRQERTATDLAERIRLSEERTARLLDEAREKIDLSLNASHKRLSEQVAQSPTQMAPAAPVLARPAAPPSPPPSSGGYTDPFADDPFPVRGEAIPEEAFASPAFPSSAPAPMPASMAAYDAGDFPVDEPEKPAFSDEDFEAAASFGTLHEAGEADVAPEAEPLSPGGDFEPAGRPLSTREVIEQARAAARANFQTEAKPAKPKGGGLFGGGKRKSKKSNQTLNRVLTGVAVVAVLAGMSVALVGFTNSNAFGPTGKSSQRVADGAKGSVLDSIKILTGEADTTPKPRVAVAIAPTLTPQAAAPAAGGQADLPAPPAPPSDPTAPDLYNQAVKKIEAKDAAGLVPLRKAAAMGYAPAQFYLAKLYENGEVGLKKDPAEARRWTEKAAQGGDKKAMHNLAYDYFEGLGGPRNLTTAADWFRRAADQGVTDSQYNLGQLYEQGFGVPQNGAEAYKWYLIAAKGGDPESKAAADRIKKTLTPDQRAVAERSAQGFRTAGAAPAPAPVMAAAPAGGVITAQKALSRLGYYRGPQDGAASPALKLAVQAYQRDQGLPATGALDGAMVDRLSVYAR</sequence>
<dbReference type="Gene3D" id="1.10.101.10">
    <property type="entry name" value="PGBD-like superfamily/PGBD"/>
    <property type="match status" value="1"/>
</dbReference>
<evidence type="ECO:0000313" key="4">
    <source>
        <dbReference type="EMBL" id="MDQ0465925.1"/>
    </source>
</evidence>
<dbReference type="InterPro" id="IPR036366">
    <property type="entry name" value="PGBDSf"/>
</dbReference>
<dbReference type="InterPro" id="IPR006597">
    <property type="entry name" value="Sel1-like"/>
</dbReference>
<proteinExistence type="predicted"/>
<evidence type="ECO:0000313" key="5">
    <source>
        <dbReference type="Proteomes" id="UP001228905"/>
    </source>
</evidence>
<dbReference type="PANTHER" id="PTHR43628">
    <property type="entry name" value="ACTIVATOR OF C KINASE PROTEIN 1-RELATED"/>
    <property type="match status" value="1"/>
</dbReference>
<dbReference type="RefSeq" id="WP_307351633.1">
    <property type="nucleotide sequence ID" value="NZ_JAUSVS010000008.1"/>
</dbReference>
<dbReference type="InterPro" id="IPR036365">
    <property type="entry name" value="PGBD-like_sf"/>
</dbReference>
<reference evidence="4 5" key="1">
    <citation type="submission" date="2023-07" db="EMBL/GenBank/DDBJ databases">
        <title>Genomic Encyclopedia of Type Strains, Phase IV (KMG-IV): sequencing the most valuable type-strain genomes for metagenomic binning, comparative biology and taxonomic classification.</title>
        <authorList>
            <person name="Goeker M."/>
        </authorList>
    </citation>
    <scope>NUCLEOTIDE SEQUENCE [LARGE SCALE GENOMIC DNA]</scope>
    <source>
        <strain evidence="4 5">DSM 18695</strain>
    </source>
</reference>
<comment type="caution">
    <text evidence="4">The sequence shown here is derived from an EMBL/GenBank/DDBJ whole genome shotgun (WGS) entry which is preliminary data.</text>
</comment>
<name>A0ABU0IV82_9CAUL</name>
<dbReference type="SUPFAM" id="SSF81901">
    <property type="entry name" value="HCP-like"/>
    <property type="match status" value="1"/>
</dbReference>
<organism evidence="4 5">
    <name type="scientific">Caulobacter ginsengisoli</name>
    <dbReference type="NCBI Taxonomy" id="400775"/>
    <lineage>
        <taxon>Bacteria</taxon>
        <taxon>Pseudomonadati</taxon>
        <taxon>Pseudomonadota</taxon>
        <taxon>Alphaproteobacteria</taxon>
        <taxon>Caulobacterales</taxon>
        <taxon>Caulobacteraceae</taxon>
        <taxon>Caulobacter</taxon>
    </lineage>
</organism>
<accession>A0ABU0IV82</accession>
<dbReference type="SUPFAM" id="SSF47090">
    <property type="entry name" value="PGBD-like"/>
    <property type="match status" value="1"/>
</dbReference>